<dbReference type="Proteomes" id="UP001064504">
    <property type="component" value="Chromosome"/>
</dbReference>
<evidence type="ECO:0000256" key="4">
    <source>
        <dbReference type="ARBA" id="ARBA00022475"/>
    </source>
</evidence>
<feature type="transmembrane region" description="Helical" evidence="8">
    <location>
        <begin position="188"/>
        <end position="218"/>
    </location>
</feature>
<evidence type="ECO:0000256" key="5">
    <source>
        <dbReference type="ARBA" id="ARBA00022692"/>
    </source>
</evidence>
<dbReference type="Pfam" id="PF01925">
    <property type="entry name" value="TauE"/>
    <property type="match status" value="1"/>
</dbReference>
<organism evidence="9 10">
    <name type="scientific">Pseudomonas promysalinigenes</name>
    <dbReference type="NCBI Taxonomy" id="485898"/>
    <lineage>
        <taxon>Bacteria</taxon>
        <taxon>Pseudomonadati</taxon>
        <taxon>Pseudomonadota</taxon>
        <taxon>Gammaproteobacteria</taxon>
        <taxon>Pseudomonadales</taxon>
        <taxon>Pseudomonadaceae</taxon>
        <taxon>Pseudomonas</taxon>
    </lineage>
</organism>
<evidence type="ECO:0000256" key="8">
    <source>
        <dbReference type="RuleBase" id="RU363041"/>
    </source>
</evidence>
<dbReference type="RefSeq" id="WP_261744661.1">
    <property type="nucleotide sequence ID" value="NZ_CP104557.1"/>
</dbReference>
<evidence type="ECO:0000256" key="1">
    <source>
        <dbReference type="ARBA" id="ARBA00004651"/>
    </source>
</evidence>
<evidence type="ECO:0000256" key="2">
    <source>
        <dbReference type="ARBA" id="ARBA00009142"/>
    </source>
</evidence>
<keyword evidence="3" id="KW-0813">Transport</keyword>
<gene>
    <name evidence="9" type="ORF">N5C08_02875</name>
</gene>
<dbReference type="InterPro" id="IPR052017">
    <property type="entry name" value="TSUP"/>
</dbReference>
<comment type="subcellular location">
    <subcellularLocation>
        <location evidence="1 8">Cell membrane</location>
        <topology evidence="1 8">Multi-pass membrane protein</topology>
    </subcellularLocation>
</comment>
<dbReference type="EMBL" id="CP104557">
    <property type="protein sequence ID" value="UXH40513.1"/>
    <property type="molecule type" value="Genomic_DNA"/>
</dbReference>
<dbReference type="PANTHER" id="PTHR30269">
    <property type="entry name" value="TRANSMEMBRANE PROTEIN YFCA"/>
    <property type="match status" value="1"/>
</dbReference>
<name>A0ABY6AMI8_9PSED</name>
<evidence type="ECO:0000313" key="10">
    <source>
        <dbReference type="Proteomes" id="UP001064504"/>
    </source>
</evidence>
<feature type="transmembrane region" description="Helical" evidence="8">
    <location>
        <begin position="75"/>
        <end position="94"/>
    </location>
</feature>
<reference evidence="9" key="1">
    <citation type="submission" date="2022-09" db="EMBL/GenBank/DDBJ databases">
        <title>Complete genome sequence of Pseudomonas promysalinigenes strain RL-WG26, a newly isolated PGPR with the potential for plant salinity stress alleviation.</title>
        <authorList>
            <person name="Ren L."/>
            <person name="Wang G."/>
            <person name="Hu H."/>
        </authorList>
    </citation>
    <scope>NUCLEOTIDE SEQUENCE</scope>
    <source>
        <strain evidence="9">RL-WG26</strain>
    </source>
</reference>
<keyword evidence="4 8" id="KW-1003">Cell membrane</keyword>
<evidence type="ECO:0000256" key="6">
    <source>
        <dbReference type="ARBA" id="ARBA00022989"/>
    </source>
</evidence>
<keyword evidence="6 8" id="KW-1133">Transmembrane helix</keyword>
<comment type="similarity">
    <text evidence="2 8">Belongs to the 4-toluene sulfonate uptake permease (TSUP) (TC 2.A.102) family.</text>
</comment>
<keyword evidence="10" id="KW-1185">Reference proteome</keyword>
<evidence type="ECO:0000256" key="3">
    <source>
        <dbReference type="ARBA" id="ARBA00022448"/>
    </source>
</evidence>
<accession>A0ABY6AMI8</accession>
<protein>
    <recommendedName>
        <fullName evidence="8">Probable membrane transporter protein</fullName>
    </recommendedName>
</protein>
<proteinExistence type="inferred from homology"/>
<feature type="transmembrane region" description="Helical" evidence="8">
    <location>
        <begin position="100"/>
        <end position="120"/>
    </location>
</feature>
<keyword evidence="5 8" id="KW-0812">Transmembrane</keyword>
<evidence type="ECO:0000256" key="7">
    <source>
        <dbReference type="ARBA" id="ARBA00023136"/>
    </source>
</evidence>
<dbReference type="InterPro" id="IPR002781">
    <property type="entry name" value="TM_pro_TauE-like"/>
</dbReference>
<sequence>MEIEISTVCLLAAVAFLAGFFDAIAGGGGLLTLPALFIAGIDPLAAMATNKLQASSASVSAVWAFARKRMIQWQAIWPMALLAFFGGVAGAFSISLLDRAMLEASVPILLIAVAIYFALSPKLDNQDRKQRLPHWTFALVVAPGIGFYDGIFGPGTGSFFMIAFTLLLGQHLMQAICSSKLLNASCNLGGLSVFIFSGAVIWPLALAMAACAIIGAQLGARCALYFGPKLIKPLLVTVCCLMAIKLLLSAGHPIGEWLRFHAALL</sequence>
<keyword evidence="7 8" id="KW-0472">Membrane</keyword>
<feature type="transmembrane region" description="Helical" evidence="8">
    <location>
        <begin position="230"/>
        <end position="248"/>
    </location>
</feature>
<evidence type="ECO:0000313" key="9">
    <source>
        <dbReference type="EMBL" id="UXH40513.1"/>
    </source>
</evidence>
<dbReference type="PANTHER" id="PTHR30269:SF0">
    <property type="entry name" value="MEMBRANE TRANSPORTER PROTEIN YFCA-RELATED"/>
    <property type="match status" value="1"/>
</dbReference>
<feature type="transmembrane region" description="Helical" evidence="8">
    <location>
        <begin position="132"/>
        <end position="151"/>
    </location>
</feature>